<sequence length="309" mass="31585">MCCDGGVRPQEISLSELSTDSLDPAELRVVAVAVAERAAAHVRARRPEVFGVVGSGESENGSDAGTVAAKSTPTDPVTIVDTETEQVIRDLLATLRPHDSILGEEGGGDAGDVVGVRWVVDPIDGTVNFLYGVPAFAVSVAVQIDGVSVAGAVVDVSAGATYSAHRGGGATMTTEDGPVSELAANPVTELSMALVATGFGYGAQRRKAQGRFIAEILPQVRDIRRIGSAALDLCMVATGRVDTHFEHGLSPWDWAAGSLIAEEAGAVICIPGPNSTSAAGDIVYACAPGIADEFAAMLTACGADRPIST</sequence>
<dbReference type="GO" id="GO:0007165">
    <property type="term" value="P:signal transduction"/>
    <property type="evidence" value="ECO:0007669"/>
    <property type="project" value="TreeGrafter"/>
</dbReference>
<feature type="binding site" evidence="7">
    <location>
        <position position="124"/>
    </location>
    <ligand>
        <name>Mg(2+)</name>
        <dbReference type="ChEBI" id="CHEBI:18420"/>
        <label>1</label>
        <note>catalytic</note>
    </ligand>
</feature>
<dbReference type="GO" id="GO:0006020">
    <property type="term" value="P:inositol metabolic process"/>
    <property type="evidence" value="ECO:0007669"/>
    <property type="project" value="TreeGrafter"/>
</dbReference>
<dbReference type="EC" id="3.1.3.25" evidence="8"/>
<evidence type="ECO:0000256" key="3">
    <source>
        <dbReference type="ARBA" id="ARBA00009759"/>
    </source>
</evidence>
<dbReference type="PRINTS" id="PR00377">
    <property type="entry name" value="IMPHPHTASES"/>
</dbReference>
<comment type="similarity">
    <text evidence="3 8">Belongs to the inositol monophosphatase superfamily.</text>
</comment>
<evidence type="ECO:0000256" key="4">
    <source>
        <dbReference type="ARBA" id="ARBA00022723"/>
    </source>
</evidence>
<feature type="region of interest" description="Disordered" evidence="9">
    <location>
        <begin position="54"/>
        <end position="74"/>
    </location>
</feature>
<dbReference type="EMBL" id="VNIQ01000007">
    <property type="protein sequence ID" value="TYQ01750.1"/>
    <property type="molecule type" value="Genomic_DNA"/>
</dbReference>
<evidence type="ECO:0000256" key="6">
    <source>
        <dbReference type="ARBA" id="ARBA00022842"/>
    </source>
</evidence>
<feature type="binding site" evidence="7">
    <location>
        <position position="121"/>
    </location>
    <ligand>
        <name>Mg(2+)</name>
        <dbReference type="ChEBI" id="CHEBI:18420"/>
        <label>1</label>
        <note>catalytic</note>
    </ligand>
</feature>
<keyword evidence="5 8" id="KW-0378">Hydrolase</keyword>
<dbReference type="Gene3D" id="3.30.540.10">
    <property type="entry name" value="Fructose-1,6-Bisphosphatase, subunit A, domain 1"/>
    <property type="match status" value="1"/>
</dbReference>
<evidence type="ECO:0000256" key="7">
    <source>
        <dbReference type="PIRSR" id="PIRSR600760-2"/>
    </source>
</evidence>
<dbReference type="SUPFAM" id="SSF56655">
    <property type="entry name" value="Carbohydrate phosphatase"/>
    <property type="match status" value="1"/>
</dbReference>
<dbReference type="CDD" id="cd01639">
    <property type="entry name" value="IMPase"/>
    <property type="match status" value="1"/>
</dbReference>
<keyword evidence="4 7" id="KW-0479">Metal-binding</keyword>
<organism evidence="10">
    <name type="scientific">Nocardia globerula</name>
    <dbReference type="NCBI Taxonomy" id="1818"/>
    <lineage>
        <taxon>Bacteria</taxon>
        <taxon>Bacillati</taxon>
        <taxon>Actinomycetota</taxon>
        <taxon>Actinomycetes</taxon>
        <taxon>Mycobacteriales</taxon>
        <taxon>Nocardiaceae</taxon>
        <taxon>Nocardia</taxon>
    </lineage>
</organism>
<dbReference type="InterPro" id="IPR020583">
    <property type="entry name" value="Inositol_monoP_metal-BS"/>
</dbReference>
<dbReference type="AlphaFoldDB" id="A0A652YK04"/>
<evidence type="ECO:0000256" key="8">
    <source>
        <dbReference type="RuleBase" id="RU364068"/>
    </source>
</evidence>
<gene>
    <name evidence="10" type="ORF">FNL38_107172</name>
</gene>
<protein>
    <recommendedName>
        <fullName evidence="8">Inositol-1-monophosphatase</fullName>
        <ecNumber evidence="8">3.1.3.25</ecNumber>
    </recommendedName>
</protein>
<dbReference type="Pfam" id="PF00459">
    <property type="entry name" value="Inositol_P"/>
    <property type="match status" value="1"/>
</dbReference>
<reference evidence="10" key="1">
    <citation type="submission" date="2019-07" db="EMBL/GenBank/DDBJ databases">
        <title>Genomic Encyclopedia of Type Strains, Phase IV (KMG-IV): sequencing the most valuable type-strain genomes for metagenomic binning, comparative biology and taxonomic classification.</title>
        <authorList>
            <person name="Goeker M."/>
        </authorList>
    </citation>
    <scope>NUCLEOTIDE SEQUENCE</scope>
    <source>
        <strain evidence="10">DSM 44596</strain>
    </source>
</reference>
<dbReference type="PROSITE" id="PS00630">
    <property type="entry name" value="IMP_2"/>
    <property type="match status" value="1"/>
</dbReference>
<name>A0A652YK04_NOCGL</name>
<dbReference type="GO" id="GO:0046872">
    <property type="term" value="F:metal ion binding"/>
    <property type="evidence" value="ECO:0007669"/>
    <property type="project" value="UniProtKB-KW"/>
</dbReference>
<dbReference type="GO" id="GO:0046854">
    <property type="term" value="P:phosphatidylinositol phosphate biosynthetic process"/>
    <property type="evidence" value="ECO:0007669"/>
    <property type="project" value="InterPro"/>
</dbReference>
<comment type="cofactor">
    <cofactor evidence="2 7 8">
        <name>Mg(2+)</name>
        <dbReference type="ChEBI" id="CHEBI:18420"/>
    </cofactor>
</comment>
<proteinExistence type="inferred from homology"/>
<feature type="binding site" evidence="7">
    <location>
        <position position="123"/>
    </location>
    <ligand>
        <name>Mg(2+)</name>
        <dbReference type="ChEBI" id="CHEBI:18420"/>
        <label>1</label>
        <note>catalytic</note>
    </ligand>
</feature>
<feature type="binding site" evidence="7">
    <location>
        <position position="104"/>
    </location>
    <ligand>
        <name>Mg(2+)</name>
        <dbReference type="ChEBI" id="CHEBI:18420"/>
        <label>1</label>
        <note>catalytic</note>
    </ligand>
</feature>
<evidence type="ECO:0000256" key="5">
    <source>
        <dbReference type="ARBA" id="ARBA00022801"/>
    </source>
</evidence>
<accession>A0A652YK04</accession>
<dbReference type="Gene3D" id="3.40.190.80">
    <property type="match status" value="1"/>
</dbReference>
<feature type="binding site" evidence="7">
    <location>
        <position position="253"/>
    </location>
    <ligand>
        <name>Mg(2+)</name>
        <dbReference type="ChEBI" id="CHEBI:18420"/>
        <label>1</label>
        <note>catalytic</note>
    </ligand>
</feature>
<dbReference type="GO" id="GO:0008934">
    <property type="term" value="F:inositol monophosphate 1-phosphatase activity"/>
    <property type="evidence" value="ECO:0007669"/>
    <property type="project" value="InterPro"/>
</dbReference>
<dbReference type="InterPro" id="IPR033942">
    <property type="entry name" value="IMPase"/>
</dbReference>
<evidence type="ECO:0000256" key="9">
    <source>
        <dbReference type="SAM" id="MobiDB-lite"/>
    </source>
</evidence>
<comment type="caution">
    <text evidence="10">The sequence shown here is derived from an EMBL/GenBank/DDBJ whole genome shotgun (WGS) entry which is preliminary data.</text>
</comment>
<comment type="catalytic activity">
    <reaction evidence="1 8">
        <text>a myo-inositol phosphate + H2O = myo-inositol + phosphate</text>
        <dbReference type="Rhea" id="RHEA:24056"/>
        <dbReference type="ChEBI" id="CHEBI:15377"/>
        <dbReference type="ChEBI" id="CHEBI:17268"/>
        <dbReference type="ChEBI" id="CHEBI:43474"/>
        <dbReference type="ChEBI" id="CHEBI:84139"/>
        <dbReference type="EC" id="3.1.3.25"/>
    </reaction>
</comment>
<evidence type="ECO:0000256" key="1">
    <source>
        <dbReference type="ARBA" id="ARBA00001033"/>
    </source>
</evidence>
<dbReference type="PROSITE" id="PS00629">
    <property type="entry name" value="IMP_1"/>
    <property type="match status" value="1"/>
</dbReference>
<keyword evidence="6 7" id="KW-0460">Magnesium</keyword>
<dbReference type="PANTHER" id="PTHR20854:SF4">
    <property type="entry name" value="INOSITOL-1-MONOPHOSPHATASE-RELATED"/>
    <property type="match status" value="1"/>
</dbReference>
<evidence type="ECO:0000313" key="10">
    <source>
        <dbReference type="EMBL" id="TYQ01750.1"/>
    </source>
</evidence>
<dbReference type="InterPro" id="IPR000760">
    <property type="entry name" value="Inositol_monophosphatase-like"/>
</dbReference>
<dbReference type="InterPro" id="IPR020550">
    <property type="entry name" value="Inositol_monophosphatase_CS"/>
</dbReference>
<dbReference type="PANTHER" id="PTHR20854">
    <property type="entry name" value="INOSITOL MONOPHOSPHATASE"/>
    <property type="match status" value="1"/>
</dbReference>
<evidence type="ECO:0000256" key="2">
    <source>
        <dbReference type="ARBA" id="ARBA00001946"/>
    </source>
</evidence>